<keyword evidence="2" id="KW-1185">Reference proteome</keyword>
<protein>
    <submittedName>
        <fullName evidence="1">Uncharacterized protein</fullName>
    </submittedName>
</protein>
<comment type="caution">
    <text evidence="1">The sequence shown here is derived from an EMBL/GenBank/DDBJ whole genome shotgun (WGS) entry which is preliminary data.</text>
</comment>
<proteinExistence type="predicted"/>
<name>A0ABS1THD0_9CLOT</name>
<organism evidence="1 2">
    <name type="scientific">Clostridium rhizosphaerae</name>
    <dbReference type="NCBI Taxonomy" id="2803861"/>
    <lineage>
        <taxon>Bacteria</taxon>
        <taxon>Bacillati</taxon>
        <taxon>Bacillota</taxon>
        <taxon>Clostridia</taxon>
        <taxon>Eubacteriales</taxon>
        <taxon>Clostridiaceae</taxon>
        <taxon>Clostridium</taxon>
    </lineage>
</organism>
<gene>
    <name evidence="1" type="ORF">JK636_22620</name>
</gene>
<evidence type="ECO:0000313" key="2">
    <source>
        <dbReference type="Proteomes" id="UP000632377"/>
    </source>
</evidence>
<evidence type="ECO:0000313" key="1">
    <source>
        <dbReference type="EMBL" id="MBL4938502.1"/>
    </source>
</evidence>
<dbReference type="RefSeq" id="WP_202751265.1">
    <property type="nucleotide sequence ID" value="NZ_JAESWC010000023.1"/>
</dbReference>
<dbReference type="Proteomes" id="UP000632377">
    <property type="component" value="Unassembled WGS sequence"/>
</dbReference>
<dbReference type="EMBL" id="JAESWC010000023">
    <property type="protein sequence ID" value="MBL4938502.1"/>
    <property type="molecule type" value="Genomic_DNA"/>
</dbReference>
<accession>A0ABS1THD0</accession>
<sequence length="62" mass="7330">MRVNPINKSDQSRMHKEVENTYEYNRKRRANEEGASFFDILEQIKKNSSGSIMKNNVKKKIV</sequence>
<reference evidence="1 2" key="1">
    <citation type="submission" date="2021-01" db="EMBL/GenBank/DDBJ databases">
        <title>Genome public.</title>
        <authorList>
            <person name="Liu C."/>
            <person name="Sun Q."/>
        </authorList>
    </citation>
    <scope>NUCLEOTIDE SEQUENCE [LARGE SCALE GENOMIC DNA]</scope>
    <source>
        <strain evidence="1 2">YIM B02515</strain>
    </source>
</reference>